<organism evidence="3 4">
    <name type="scientific">Stentor coeruleus</name>
    <dbReference type="NCBI Taxonomy" id="5963"/>
    <lineage>
        <taxon>Eukaryota</taxon>
        <taxon>Sar</taxon>
        <taxon>Alveolata</taxon>
        <taxon>Ciliophora</taxon>
        <taxon>Postciliodesmatophora</taxon>
        <taxon>Heterotrichea</taxon>
        <taxon>Heterotrichida</taxon>
        <taxon>Stentoridae</taxon>
        <taxon>Stentor</taxon>
    </lineage>
</organism>
<proteinExistence type="predicted"/>
<feature type="region of interest" description="Disordered" evidence="2">
    <location>
        <begin position="476"/>
        <end position="496"/>
    </location>
</feature>
<accession>A0A1R2ANW9</accession>
<keyword evidence="1" id="KW-0175">Coiled coil</keyword>
<reference evidence="3 4" key="1">
    <citation type="submission" date="2016-11" db="EMBL/GenBank/DDBJ databases">
        <title>The macronuclear genome of Stentor coeruleus: a giant cell with tiny introns.</title>
        <authorList>
            <person name="Slabodnick M."/>
            <person name="Ruby J.G."/>
            <person name="Reiff S.B."/>
            <person name="Swart E.C."/>
            <person name="Gosai S."/>
            <person name="Prabakaran S."/>
            <person name="Witkowska E."/>
            <person name="Larue G.E."/>
            <person name="Fisher S."/>
            <person name="Freeman R.M."/>
            <person name="Gunawardena J."/>
            <person name="Chu W."/>
            <person name="Stover N.A."/>
            <person name="Gregory B.D."/>
            <person name="Nowacki M."/>
            <person name="Derisi J."/>
            <person name="Roy S.W."/>
            <person name="Marshall W.F."/>
            <person name="Sood P."/>
        </authorList>
    </citation>
    <scope>NUCLEOTIDE SEQUENCE [LARGE SCALE GENOMIC DNA]</scope>
    <source>
        <strain evidence="3">WM001</strain>
    </source>
</reference>
<comment type="caution">
    <text evidence="3">The sequence shown here is derived from an EMBL/GenBank/DDBJ whole genome shotgun (WGS) entry which is preliminary data.</text>
</comment>
<dbReference type="AlphaFoldDB" id="A0A1R2ANW9"/>
<feature type="compositionally biased region" description="Basic and acidic residues" evidence="2">
    <location>
        <begin position="307"/>
        <end position="320"/>
    </location>
</feature>
<feature type="region of interest" description="Disordered" evidence="2">
    <location>
        <begin position="55"/>
        <end position="79"/>
    </location>
</feature>
<feature type="region of interest" description="Disordered" evidence="2">
    <location>
        <begin position="296"/>
        <end position="320"/>
    </location>
</feature>
<sequence length="623" mass="72918">MHYTTQYNRGKLNVDHPQLEVGISEQRIGRKRFDMHKNEESSGLSYGYGLSLPSKNQSVEDIDNKPTAKSENYYKPQVRQMDYKNDGYYKENPLNNPNKSLEEVKFTEGSGYKDYSENKLANRQEDPRYDEQNYRNPPYGNQSNIESYGKYNEMSLGKGNDMNYQGYGEAGYGKIESQLGKYNENSNPKLQEAGYYKVQADNHLGKYNDNYYTKPQVDNQVEKYNENPYLKQQEQGYYKPQTDSQLAKYNENSYLKQEQGYYKPQPNSQLVNYNENPYLKPQEQGYYKPQTDSQLAKYNENPPIKTQDPKDSYGKDPENQEKIQETYEDNKYPDYTDEIEKLKHELKKKEEELAIYQLSLQDKSIANMNPDEAAIYSRINKAMFDKYRIEEQRKITVSSLESQLTEKSKLKMMEQLAKEREQFIRLEMLKKIKEDEMRERYEKSLKAKEYRDQLEVQSIVKSNINHQERIIYKNDIPKPIESPPPPVDGITRNNSTVSHVPFSPGTYKFTKKTPKTICYNPITGVLKDTSQYVVGPFPHFNIKDPSITYLKNQSNVPDLAVHPAFQQHKFTKSHPKVVPTNPYNGSGQEVREIKEPENYKPGEGRMAEYGSLMMQNRPPQQYN</sequence>
<evidence type="ECO:0000256" key="1">
    <source>
        <dbReference type="SAM" id="Coils"/>
    </source>
</evidence>
<keyword evidence="4" id="KW-1185">Reference proteome</keyword>
<name>A0A1R2ANW9_9CILI</name>
<evidence type="ECO:0000256" key="2">
    <source>
        <dbReference type="SAM" id="MobiDB-lite"/>
    </source>
</evidence>
<evidence type="ECO:0000313" key="3">
    <source>
        <dbReference type="EMBL" id="OMJ66222.1"/>
    </source>
</evidence>
<evidence type="ECO:0000313" key="4">
    <source>
        <dbReference type="Proteomes" id="UP000187209"/>
    </source>
</evidence>
<feature type="coiled-coil region" evidence="1">
    <location>
        <begin position="332"/>
        <end position="359"/>
    </location>
</feature>
<dbReference type="EMBL" id="MPUH01001783">
    <property type="protein sequence ID" value="OMJ66222.1"/>
    <property type="molecule type" value="Genomic_DNA"/>
</dbReference>
<dbReference type="Proteomes" id="UP000187209">
    <property type="component" value="Unassembled WGS sequence"/>
</dbReference>
<feature type="compositionally biased region" description="Basic and acidic residues" evidence="2">
    <location>
        <begin position="114"/>
        <end position="133"/>
    </location>
</feature>
<feature type="region of interest" description="Disordered" evidence="2">
    <location>
        <begin position="108"/>
        <end position="145"/>
    </location>
</feature>
<protein>
    <submittedName>
        <fullName evidence="3">Uncharacterized protein</fullName>
    </submittedName>
</protein>
<gene>
    <name evidence="3" type="ORF">SteCoe_37021</name>
</gene>